<gene>
    <name evidence="1" type="ORF">DET48_1144</name>
</gene>
<sequence length="178" mass="20841">MYDVTLNQIRVTRPRNNEWKALVETFTYSRLAHEYNLPLNPITVLETIGFDSFLRIFSHFKPYREIFINFACWASLRNISITKQHITEKLYKEIATALMANNVEKLNRNAIFNVYVKMRKTTRFSNICRALHSAVTIETDVVASLDSSARASFDYDLERTVQEQELFYLLKEALITTT</sequence>
<dbReference type="EMBL" id="QLTR01000014">
    <property type="protein sequence ID" value="RAS62610.1"/>
    <property type="molecule type" value="Genomic_DNA"/>
</dbReference>
<reference evidence="1 2" key="1">
    <citation type="submission" date="2018-06" db="EMBL/GenBank/DDBJ databases">
        <title>Freshwater and sediment microbial communities from various areas in North America, analyzing microbe dynamics in response to fracking.</title>
        <authorList>
            <person name="Lamendella R."/>
        </authorList>
    </citation>
    <scope>NUCLEOTIDE SEQUENCE [LARGE SCALE GENOMIC DNA]</scope>
    <source>
        <strain evidence="1 2">99A</strain>
    </source>
</reference>
<dbReference type="Proteomes" id="UP000248729">
    <property type="component" value="Unassembled WGS sequence"/>
</dbReference>
<name>A0A329EA12_VIBDI</name>
<comment type="caution">
    <text evidence="1">The sequence shown here is derived from an EMBL/GenBank/DDBJ whole genome shotgun (WGS) entry which is preliminary data.</text>
</comment>
<dbReference type="AlphaFoldDB" id="A0A329EA12"/>
<evidence type="ECO:0000313" key="2">
    <source>
        <dbReference type="Proteomes" id="UP000248729"/>
    </source>
</evidence>
<accession>A0A329EA12</accession>
<organism evidence="1 2">
    <name type="scientific">Vibrio diazotrophicus</name>
    <dbReference type="NCBI Taxonomy" id="685"/>
    <lineage>
        <taxon>Bacteria</taxon>
        <taxon>Pseudomonadati</taxon>
        <taxon>Pseudomonadota</taxon>
        <taxon>Gammaproteobacteria</taxon>
        <taxon>Vibrionales</taxon>
        <taxon>Vibrionaceae</taxon>
        <taxon>Vibrio</taxon>
    </lineage>
</organism>
<protein>
    <submittedName>
        <fullName evidence="1">Uncharacterized protein</fullName>
    </submittedName>
</protein>
<evidence type="ECO:0000313" key="1">
    <source>
        <dbReference type="EMBL" id="RAS62610.1"/>
    </source>
</evidence>
<dbReference type="RefSeq" id="WP_112404060.1">
    <property type="nucleotide sequence ID" value="NZ_QLTR01000014.1"/>
</dbReference>
<proteinExistence type="predicted"/>